<comment type="caution">
    <text evidence="1">The sequence shown here is derived from an EMBL/GenBank/DDBJ whole genome shotgun (WGS) entry which is preliminary data.</text>
</comment>
<accession>A0A4R6IZJ2</accession>
<protein>
    <submittedName>
        <fullName evidence="1">Uncharacterized protein DUF4270</fullName>
    </submittedName>
</protein>
<keyword evidence="2" id="KW-1185">Reference proteome</keyword>
<evidence type="ECO:0000313" key="1">
    <source>
        <dbReference type="EMBL" id="TDO28319.1"/>
    </source>
</evidence>
<dbReference type="EMBL" id="SNWP01000010">
    <property type="protein sequence ID" value="TDO28319.1"/>
    <property type="molecule type" value="Genomic_DNA"/>
</dbReference>
<evidence type="ECO:0000313" key="2">
    <source>
        <dbReference type="Proteomes" id="UP000295741"/>
    </source>
</evidence>
<dbReference type="Pfam" id="PF14092">
    <property type="entry name" value="DUF4270"/>
    <property type="match status" value="1"/>
</dbReference>
<dbReference type="AlphaFoldDB" id="A0A4R6IZJ2"/>
<name>A0A4R6IZJ2_9BACT</name>
<dbReference type="Proteomes" id="UP000295741">
    <property type="component" value="Unassembled WGS sequence"/>
</dbReference>
<dbReference type="RefSeq" id="WP_133472871.1">
    <property type="nucleotide sequence ID" value="NZ_SNWP01000010.1"/>
</dbReference>
<dbReference type="InterPro" id="IPR025366">
    <property type="entry name" value="DUF4270"/>
</dbReference>
<gene>
    <name evidence="1" type="ORF">BC659_0382</name>
</gene>
<dbReference type="PROSITE" id="PS51257">
    <property type="entry name" value="PROKAR_LIPOPROTEIN"/>
    <property type="match status" value="1"/>
</dbReference>
<sequence length="496" mass="55438">MRLISTLRNTFIFCIISTSILTGCTRITSTELGGGLIPPIDGVFTKDTILDVITDTYYDQDTTRIYKGDVHVLGAITNDPIFGRTSASMFFEMAPSYYPFFISGNKDSVKVDSAVLILGYNGFYGDSTQPLRLTVSEINQSTRLNRDRLYPANYPNVTPVSIGAPMGSPVNVDIRRLNDTIRNRFEVSTRQIRIPLRADIAQRFIKNYDSTNAYKNDSIFRTYFAGFALTTDQNAPANALLRISLSDTNTKFALYYSTSSTGATTRDTSVQYFRFNTTSGGDANFVTRNRAGSQVANYVTTNNNPKSDSLVYVQAAPGVNVRVRIPGLATLSNRIIHRAELIAEQVPDDANLLTIDQQMSAPRYLLLSVLDSVRNSKRNVRNDYIFSTDGPNITDFGGFAFYKTTQGYNRVTAYTFNLSRYIQGIISRKDSSHLLQLSAPTNDSIYYTNPYPNPNTQLLYYLNPSIGNDVANGRVRLGGGTHSRFRMRLRIIFSRI</sequence>
<organism evidence="1 2">
    <name type="scientific">Sediminibacterium goheungense</name>
    <dbReference type="NCBI Taxonomy" id="1086393"/>
    <lineage>
        <taxon>Bacteria</taxon>
        <taxon>Pseudomonadati</taxon>
        <taxon>Bacteroidota</taxon>
        <taxon>Chitinophagia</taxon>
        <taxon>Chitinophagales</taxon>
        <taxon>Chitinophagaceae</taxon>
        <taxon>Sediminibacterium</taxon>
    </lineage>
</organism>
<dbReference type="OrthoDB" id="1466062at2"/>
<proteinExistence type="predicted"/>
<reference evidence="1 2" key="1">
    <citation type="submission" date="2019-03" db="EMBL/GenBank/DDBJ databases">
        <title>Genomic Encyclopedia of Archaeal and Bacterial Type Strains, Phase II (KMG-II): from individual species to whole genera.</title>
        <authorList>
            <person name="Goeker M."/>
        </authorList>
    </citation>
    <scope>NUCLEOTIDE SEQUENCE [LARGE SCALE GENOMIC DNA]</scope>
    <source>
        <strain evidence="1 2">DSM 28323</strain>
    </source>
</reference>